<evidence type="ECO:0000313" key="2">
    <source>
        <dbReference type="EMBL" id="GAA0377332.1"/>
    </source>
</evidence>
<name>A0ABN0XZ17_9ACTN</name>
<feature type="transmembrane region" description="Helical" evidence="1">
    <location>
        <begin position="50"/>
        <end position="75"/>
    </location>
</feature>
<accession>A0ABN0XZ17</accession>
<feature type="transmembrane region" description="Helical" evidence="1">
    <location>
        <begin position="155"/>
        <end position="173"/>
    </location>
</feature>
<gene>
    <name evidence="2" type="ORF">GCM10010319_64860</name>
</gene>
<evidence type="ECO:0000256" key="1">
    <source>
        <dbReference type="SAM" id="Phobius"/>
    </source>
</evidence>
<evidence type="ECO:0000313" key="3">
    <source>
        <dbReference type="Proteomes" id="UP001500063"/>
    </source>
</evidence>
<feature type="transmembrane region" description="Helical" evidence="1">
    <location>
        <begin position="111"/>
        <end position="135"/>
    </location>
</feature>
<protein>
    <recommendedName>
        <fullName evidence="4">DUF1449 family protein</fullName>
    </recommendedName>
</protein>
<keyword evidence="1" id="KW-0812">Transmembrane</keyword>
<keyword evidence="1" id="KW-1133">Transmembrane helix</keyword>
<dbReference type="EMBL" id="BAAABW010000038">
    <property type="protein sequence ID" value="GAA0377332.1"/>
    <property type="molecule type" value="Genomic_DNA"/>
</dbReference>
<sequence>MRTGVHNCHHGSADTGDELDAGFRKRKPGIEFLPVRIVHTERGSGRMSDFLTAALGFPTALFSFALLVVIAYWLLMLPGGGVDGGHHGGGHAHGHAHDDADGSAPGGPAGLLAAAGLGGVPVSVAVSLLITVAWFLSLAGTSLLHTADWSGPVRLLPAAGVLAGALGGSWVITRQLVRPLRRLFPEERPPSRLDFVGRVCVIRTGRVDSGFGQAEVAAEDGSTAIVQVRTDDPGLSSGATALIFDYDAEGEFFRVTPFDAALDPGLPAV</sequence>
<evidence type="ECO:0008006" key="4">
    <source>
        <dbReference type="Google" id="ProtNLM"/>
    </source>
</evidence>
<organism evidence="2 3">
    <name type="scientific">Streptomyces blastmyceticus</name>
    <dbReference type="NCBI Taxonomy" id="68180"/>
    <lineage>
        <taxon>Bacteria</taxon>
        <taxon>Bacillati</taxon>
        <taxon>Actinomycetota</taxon>
        <taxon>Actinomycetes</taxon>
        <taxon>Kitasatosporales</taxon>
        <taxon>Streptomycetaceae</taxon>
        <taxon>Streptomyces</taxon>
    </lineage>
</organism>
<comment type="caution">
    <text evidence="2">The sequence shown here is derived from an EMBL/GenBank/DDBJ whole genome shotgun (WGS) entry which is preliminary data.</text>
</comment>
<dbReference type="Proteomes" id="UP001500063">
    <property type="component" value="Unassembled WGS sequence"/>
</dbReference>
<keyword evidence="3" id="KW-1185">Reference proteome</keyword>
<proteinExistence type="predicted"/>
<reference evidence="2 3" key="1">
    <citation type="journal article" date="2019" name="Int. J. Syst. Evol. Microbiol.">
        <title>The Global Catalogue of Microorganisms (GCM) 10K type strain sequencing project: providing services to taxonomists for standard genome sequencing and annotation.</title>
        <authorList>
            <consortium name="The Broad Institute Genomics Platform"/>
            <consortium name="The Broad Institute Genome Sequencing Center for Infectious Disease"/>
            <person name="Wu L."/>
            <person name="Ma J."/>
        </authorList>
    </citation>
    <scope>NUCLEOTIDE SEQUENCE [LARGE SCALE GENOMIC DNA]</scope>
    <source>
        <strain evidence="2 3">JCM 4565</strain>
    </source>
</reference>
<keyword evidence="1" id="KW-0472">Membrane</keyword>